<dbReference type="InterPro" id="IPR029060">
    <property type="entry name" value="PIN-like_dom_sf"/>
</dbReference>
<accession>A0ABT1HZ15</accession>
<evidence type="ECO:0000313" key="2">
    <source>
        <dbReference type="Proteomes" id="UP001205311"/>
    </source>
</evidence>
<sequence>MRGQGDDALRQAGAVLVEIDQTPMTSDVLDAAGALPLPLRWLDAVHLASAIHLRERLSAFVTDDRRLLAAAEEVGLPVAVPGAP</sequence>
<name>A0ABT1HZ15_STRSD</name>
<proteinExistence type="predicted"/>
<reference evidence="1 2" key="1">
    <citation type="submission" date="2022-06" db="EMBL/GenBank/DDBJ databases">
        <title>Genomic Encyclopedia of Archaeal and Bacterial Type Strains, Phase II (KMG-II): from individual species to whole genera.</title>
        <authorList>
            <person name="Goeker M."/>
        </authorList>
    </citation>
    <scope>NUCLEOTIDE SEQUENCE [LARGE SCALE GENOMIC DNA]</scope>
    <source>
        <strain evidence="1 2">DSM 40477</strain>
    </source>
</reference>
<dbReference type="SUPFAM" id="SSF88723">
    <property type="entry name" value="PIN domain-like"/>
    <property type="match status" value="1"/>
</dbReference>
<dbReference type="EMBL" id="JAMTCP010000031">
    <property type="protein sequence ID" value="MCP2260772.1"/>
    <property type="molecule type" value="Genomic_DNA"/>
</dbReference>
<protein>
    <submittedName>
        <fullName evidence="1">PIN domain</fullName>
    </submittedName>
</protein>
<keyword evidence="2" id="KW-1185">Reference proteome</keyword>
<comment type="caution">
    <text evidence="1">The sequence shown here is derived from an EMBL/GenBank/DDBJ whole genome shotgun (WGS) entry which is preliminary data.</text>
</comment>
<organism evidence="1 2">
    <name type="scientific">Streptoalloteichus tenebrarius (strain ATCC 17920 / DSM 40477 / JCM 4838 / CBS 697.72 / NBRC 16177 / NCIMB 11028 / NRRL B-12390 / A12253. 1 / ISP 5477)</name>
    <name type="common">Streptomyces tenebrarius</name>
    <dbReference type="NCBI Taxonomy" id="1933"/>
    <lineage>
        <taxon>Bacteria</taxon>
        <taxon>Bacillati</taxon>
        <taxon>Actinomycetota</taxon>
        <taxon>Actinomycetes</taxon>
        <taxon>Pseudonocardiales</taxon>
        <taxon>Pseudonocardiaceae</taxon>
        <taxon>Streptoalloteichus</taxon>
    </lineage>
</organism>
<evidence type="ECO:0000313" key="1">
    <source>
        <dbReference type="EMBL" id="MCP2260772.1"/>
    </source>
</evidence>
<dbReference type="Gene3D" id="3.40.50.1010">
    <property type="entry name" value="5'-nuclease"/>
    <property type="match status" value="1"/>
</dbReference>
<dbReference type="Proteomes" id="UP001205311">
    <property type="component" value="Unassembled WGS sequence"/>
</dbReference>
<gene>
    <name evidence="1" type="ORF">LX15_004492</name>
</gene>